<proteinExistence type="predicted"/>
<evidence type="ECO:0000313" key="7">
    <source>
        <dbReference type="Proteomes" id="UP001454036"/>
    </source>
</evidence>
<accession>A0AAV3RK02</accession>
<feature type="domain" description="Zinc finger PHD-type" evidence="5">
    <location>
        <begin position="94"/>
        <end position="155"/>
    </location>
</feature>
<dbReference type="SUPFAM" id="SSF57889">
    <property type="entry name" value="Cysteine-rich domain"/>
    <property type="match status" value="2"/>
</dbReference>
<dbReference type="InterPro" id="IPR046349">
    <property type="entry name" value="C1-like_sf"/>
</dbReference>
<evidence type="ECO:0000256" key="4">
    <source>
        <dbReference type="ARBA" id="ARBA00022833"/>
    </source>
</evidence>
<keyword evidence="4" id="KW-0862">Zinc</keyword>
<gene>
    <name evidence="6" type="ORF">LIER_42037</name>
</gene>
<dbReference type="SMART" id="SM00249">
    <property type="entry name" value="PHD"/>
    <property type="match status" value="2"/>
</dbReference>
<dbReference type="InterPro" id="IPR004146">
    <property type="entry name" value="DC1"/>
</dbReference>
<sequence length="209" mass="23596">MGKPTLDQCEGSINHFSHQHPLQLYNHSTLQISTHVTCSGCHDEASGSMYHCSICKYYLHKKCSEMPQKITHPFDQEHVLCLLEKPKYPEGIFNCDACGQKGGGFSYHCETCGTDLHILCASLPIHFNHHCHVHQLTLSFSPAYPKKSFHCGICQCLGSNVWFYRCSSCEFDVHLSCVSALRKPQVQQPTSSMTNYINNFQNPMPQQIG</sequence>
<evidence type="ECO:0000313" key="6">
    <source>
        <dbReference type="EMBL" id="GAA0176184.1"/>
    </source>
</evidence>
<keyword evidence="3" id="KW-0863">Zinc-finger</keyword>
<evidence type="ECO:0000256" key="1">
    <source>
        <dbReference type="ARBA" id="ARBA00022723"/>
    </source>
</evidence>
<dbReference type="PANTHER" id="PTHR46288:SF80">
    <property type="entry name" value="CYSTEINE_HISTIDINE-RICH C1 DOMAIN FAMILY PROTEIN"/>
    <property type="match status" value="1"/>
</dbReference>
<organism evidence="6 7">
    <name type="scientific">Lithospermum erythrorhizon</name>
    <name type="common">Purple gromwell</name>
    <name type="synonym">Lithospermum officinale var. erythrorhizon</name>
    <dbReference type="NCBI Taxonomy" id="34254"/>
    <lineage>
        <taxon>Eukaryota</taxon>
        <taxon>Viridiplantae</taxon>
        <taxon>Streptophyta</taxon>
        <taxon>Embryophyta</taxon>
        <taxon>Tracheophyta</taxon>
        <taxon>Spermatophyta</taxon>
        <taxon>Magnoliopsida</taxon>
        <taxon>eudicotyledons</taxon>
        <taxon>Gunneridae</taxon>
        <taxon>Pentapetalae</taxon>
        <taxon>asterids</taxon>
        <taxon>lamiids</taxon>
        <taxon>Boraginales</taxon>
        <taxon>Boraginaceae</taxon>
        <taxon>Boraginoideae</taxon>
        <taxon>Lithospermeae</taxon>
        <taxon>Lithospermum</taxon>
    </lineage>
</organism>
<dbReference type="PANTHER" id="PTHR46288">
    <property type="entry name" value="PHORBOL-ESTER/DAG-TYPE DOMAIN-CONTAINING PROTEIN"/>
    <property type="match status" value="1"/>
</dbReference>
<reference evidence="6 7" key="1">
    <citation type="submission" date="2024-01" db="EMBL/GenBank/DDBJ databases">
        <title>The complete chloroplast genome sequence of Lithospermum erythrorhizon: insights into the phylogenetic relationship among Boraginaceae species and the maternal lineages of purple gromwells.</title>
        <authorList>
            <person name="Okada T."/>
            <person name="Watanabe K."/>
        </authorList>
    </citation>
    <scope>NUCLEOTIDE SEQUENCE [LARGE SCALE GENOMIC DNA]</scope>
</reference>
<feature type="domain" description="Zinc finger PHD-type" evidence="5">
    <location>
        <begin position="37"/>
        <end position="85"/>
    </location>
</feature>
<keyword evidence="2" id="KW-0677">Repeat</keyword>
<evidence type="ECO:0000259" key="5">
    <source>
        <dbReference type="SMART" id="SM00249"/>
    </source>
</evidence>
<comment type="caution">
    <text evidence="6">The sequence shown here is derived from an EMBL/GenBank/DDBJ whole genome shotgun (WGS) entry which is preliminary data.</text>
</comment>
<keyword evidence="1" id="KW-0479">Metal-binding</keyword>
<dbReference type="InterPro" id="IPR001965">
    <property type="entry name" value="Znf_PHD"/>
</dbReference>
<name>A0AAV3RK02_LITER</name>
<evidence type="ECO:0000256" key="3">
    <source>
        <dbReference type="ARBA" id="ARBA00022771"/>
    </source>
</evidence>
<protein>
    <recommendedName>
        <fullName evidence="5">Zinc finger PHD-type domain-containing protein</fullName>
    </recommendedName>
</protein>
<evidence type="ECO:0000256" key="2">
    <source>
        <dbReference type="ARBA" id="ARBA00022737"/>
    </source>
</evidence>
<dbReference type="GO" id="GO:0008270">
    <property type="term" value="F:zinc ion binding"/>
    <property type="evidence" value="ECO:0007669"/>
    <property type="project" value="UniProtKB-KW"/>
</dbReference>
<dbReference type="EMBL" id="BAABME010027833">
    <property type="protein sequence ID" value="GAA0176184.1"/>
    <property type="molecule type" value="Genomic_DNA"/>
</dbReference>
<dbReference type="Proteomes" id="UP001454036">
    <property type="component" value="Unassembled WGS sequence"/>
</dbReference>
<dbReference type="AlphaFoldDB" id="A0AAV3RK02"/>
<keyword evidence="7" id="KW-1185">Reference proteome</keyword>
<dbReference type="Pfam" id="PF03107">
    <property type="entry name" value="C1_2"/>
    <property type="match status" value="3"/>
</dbReference>